<evidence type="ECO:0000313" key="10">
    <source>
        <dbReference type="Proteomes" id="UP000253495"/>
    </source>
</evidence>
<protein>
    <recommendedName>
        <fullName evidence="1">non-specific serine/threonine protein kinase</fullName>
        <ecNumber evidence="1">2.7.11.1</ecNumber>
    </recommendedName>
</protein>
<proteinExistence type="predicted"/>
<dbReference type="Proteomes" id="UP000253495">
    <property type="component" value="Unassembled WGS sequence"/>
</dbReference>
<dbReference type="InterPro" id="IPR008271">
    <property type="entry name" value="Ser/Thr_kinase_AS"/>
</dbReference>
<gene>
    <name evidence="9" type="ORF">DFQ14_102188</name>
</gene>
<dbReference type="AlphaFoldDB" id="A0A368VX50"/>
<dbReference type="Gene3D" id="3.30.200.20">
    <property type="entry name" value="Phosphorylase Kinase, domain 1"/>
    <property type="match status" value="1"/>
</dbReference>
<name>A0A368VX50_9ACTN</name>
<dbReference type="Pfam" id="PF00069">
    <property type="entry name" value="Pkinase"/>
    <property type="match status" value="1"/>
</dbReference>
<comment type="caution">
    <text evidence="9">The sequence shown here is derived from an EMBL/GenBank/DDBJ whole genome shotgun (WGS) entry which is preliminary data.</text>
</comment>
<reference evidence="9 10" key="1">
    <citation type="submission" date="2018-07" db="EMBL/GenBank/DDBJ databases">
        <title>Genomic Encyclopedia of Type Strains, Phase III (KMG-III): the genomes of soil and plant-associated and newly described type strains.</title>
        <authorList>
            <person name="Whitman W."/>
        </authorList>
    </citation>
    <scope>NUCLEOTIDE SEQUENCE [LARGE SCALE GENOMIC DNA]</scope>
    <source>
        <strain evidence="9 10">CECT 8575</strain>
    </source>
</reference>
<dbReference type="GO" id="GO:0004674">
    <property type="term" value="F:protein serine/threonine kinase activity"/>
    <property type="evidence" value="ECO:0007669"/>
    <property type="project" value="UniProtKB-KW"/>
</dbReference>
<feature type="domain" description="Protein kinase" evidence="8">
    <location>
        <begin position="12"/>
        <end position="276"/>
    </location>
</feature>
<dbReference type="PROSITE" id="PS50011">
    <property type="entry name" value="PROTEIN_KINASE_DOM"/>
    <property type="match status" value="1"/>
</dbReference>
<dbReference type="InterPro" id="IPR011009">
    <property type="entry name" value="Kinase-like_dom_sf"/>
</dbReference>
<dbReference type="EMBL" id="QPJC01000002">
    <property type="protein sequence ID" value="RCW45887.1"/>
    <property type="molecule type" value="Genomic_DNA"/>
</dbReference>
<dbReference type="SMART" id="SM00220">
    <property type="entry name" value="S_TKc"/>
    <property type="match status" value="1"/>
</dbReference>
<dbReference type="GO" id="GO:0005524">
    <property type="term" value="F:ATP binding"/>
    <property type="evidence" value="ECO:0007669"/>
    <property type="project" value="UniProtKB-KW"/>
</dbReference>
<evidence type="ECO:0000256" key="7">
    <source>
        <dbReference type="SAM" id="MobiDB-lite"/>
    </source>
</evidence>
<dbReference type="CDD" id="cd14014">
    <property type="entry name" value="STKc_PknB_like"/>
    <property type="match status" value="1"/>
</dbReference>
<keyword evidence="4" id="KW-0547">Nucleotide-binding</keyword>
<dbReference type="Gene3D" id="1.25.40.10">
    <property type="entry name" value="Tetratricopeptide repeat domain"/>
    <property type="match status" value="1"/>
</dbReference>
<keyword evidence="6" id="KW-0067">ATP-binding</keyword>
<sequence>MAARTLINDRYELQPLPLAKGGMGEVWEGRDTKLEREVAVKFIRLPEGTTDDELVRRFVRESRITACLQHPGVPAIFDVGTHGERPYLVMQRIRGISVSDLVAEHGALPLGWAAAIAAQACAVLEAAHGASLVHRDLKPANLMLEPDGTVKVLDFGLAVALDMTDESQITRTGQTVGTLAYMAPEQIKLAKSSAQSDLYSLGCVLHEMLTGQQLFTGSTAFEVMKKQVDDRPLPVQQYRSDVPAELDELMAALLDKTAENRPASAHAAYERLLPFAENLGMLPGALHSPSAPSPTRMYASVLSRVFRQPPQPQQPDPDGVADTDSEVPEIPGDSGIRATAETSRTENSAPSGREAPEPGTASTGSAAIRSDISRSEVEKAKTEAASYMQQSHYSRAAELLRSTVDSADHAFGSTDSDVIDLRLEWANVLFEGGEYSRAEPVYRELATDLAERDGPDAELVFRCRLYNATCQALDGNTSQALQTMDSLLADEQRVLGFDDPRTLDLRREIGRLQLGAGRNEDAETTLTALLDDLLRIHGTEDHPTVAKVRELLNDLPGHKR</sequence>
<dbReference type="SUPFAM" id="SSF48452">
    <property type="entry name" value="TPR-like"/>
    <property type="match status" value="1"/>
</dbReference>
<evidence type="ECO:0000256" key="6">
    <source>
        <dbReference type="ARBA" id="ARBA00022840"/>
    </source>
</evidence>
<evidence type="ECO:0000256" key="3">
    <source>
        <dbReference type="ARBA" id="ARBA00022679"/>
    </source>
</evidence>
<evidence type="ECO:0000256" key="5">
    <source>
        <dbReference type="ARBA" id="ARBA00022777"/>
    </source>
</evidence>
<keyword evidence="2 9" id="KW-0723">Serine/threonine-protein kinase</keyword>
<keyword evidence="5 9" id="KW-0418">Kinase</keyword>
<dbReference type="RefSeq" id="WP_246195300.1">
    <property type="nucleotide sequence ID" value="NZ_QPJC01000002.1"/>
</dbReference>
<evidence type="ECO:0000259" key="8">
    <source>
        <dbReference type="PROSITE" id="PS50011"/>
    </source>
</evidence>
<feature type="compositionally biased region" description="Polar residues" evidence="7">
    <location>
        <begin position="340"/>
        <end position="350"/>
    </location>
</feature>
<feature type="region of interest" description="Disordered" evidence="7">
    <location>
        <begin position="307"/>
        <end position="377"/>
    </location>
</feature>
<dbReference type="SUPFAM" id="SSF56112">
    <property type="entry name" value="Protein kinase-like (PK-like)"/>
    <property type="match status" value="1"/>
</dbReference>
<dbReference type="EC" id="2.7.11.1" evidence="1"/>
<organism evidence="9 10">
    <name type="scientific">Halopolyspora algeriensis</name>
    <dbReference type="NCBI Taxonomy" id="1500506"/>
    <lineage>
        <taxon>Bacteria</taxon>
        <taxon>Bacillati</taxon>
        <taxon>Actinomycetota</taxon>
        <taxon>Actinomycetes</taxon>
        <taxon>Actinomycetes incertae sedis</taxon>
        <taxon>Halopolyspora</taxon>
    </lineage>
</organism>
<dbReference type="Gene3D" id="1.10.510.10">
    <property type="entry name" value="Transferase(Phosphotransferase) domain 1"/>
    <property type="match status" value="1"/>
</dbReference>
<dbReference type="InterPro" id="IPR011990">
    <property type="entry name" value="TPR-like_helical_dom_sf"/>
</dbReference>
<dbReference type="FunFam" id="1.10.510.10:FF:000021">
    <property type="entry name" value="Serine/threonine protein kinase"/>
    <property type="match status" value="1"/>
</dbReference>
<keyword evidence="3" id="KW-0808">Transferase</keyword>
<dbReference type="PANTHER" id="PTHR43289">
    <property type="entry name" value="MITOGEN-ACTIVATED PROTEIN KINASE KINASE KINASE 20-RELATED"/>
    <property type="match status" value="1"/>
</dbReference>
<keyword evidence="10" id="KW-1185">Reference proteome</keyword>
<dbReference type="PROSITE" id="PS00108">
    <property type="entry name" value="PROTEIN_KINASE_ST"/>
    <property type="match status" value="1"/>
</dbReference>
<evidence type="ECO:0000256" key="1">
    <source>
        <dbReference type="ARBA" id="ARBA00012513"/>
    </source>
</evidence>
<dbReference type="PANTHER" id="PTHR43289:SF6">
    <property type="entry name" value="SERINE_THREONINE-PROTEIN KINASE NEKL-3"/>
    <property type="match status" value="1"/>
</dbReference>
<dbReference type="InterPro" id="IPR000719">
    <property type="entry name" value="Prot_kinase_dom"/>
</dbReference>
<evidence type="ECO:0000313" key="9">
    <source>
        <dbReference type="EMBL" id="RCW45887.1"/>
    </source>
</evidence>
<accession>A0A368VX50</accession>
<evidence type="ECO:0000256" key="4">
    <source>
        <dbReference type="ARBA" id="ARBA00022741"/>
    </source>
</evidence>
<evidence type="ECO:0000256" key="2">
    <source>
        <dbReference type="ARBA" id="ARBA00022527"/>
    </source>
</evidence>